<dbReference type="Pfam" id="PF13276">
    <property type="entry name" value="HTH_21"/>
    <property type="match status" value="1"/>
</dbReference>
<dbReference type="GO" id="GO:0003676">
    <property type="term" value="F:nucleic acid binding"/>
    <property type="evidence" value="ECO:0007669"/>
    <property type="project" value="InterPro"/>
</dbReference>
<reference evidence="2 3" key="1">
    <citation type="journal article" date="2018" name="Genome Announc.">
        <title>Draft Genome Sequence of "Candidatus Phycosocius bacilliformis," an Alphaproteobacterial Ectosymbiont of the Hydrocarbon-Producing Green Alga Botryococcus braunii.</title>
        <authorList>
            <person name="Tanabe Y."/>
            <person name="Yamaguchi H."/>
            <person name="Watanabe M.M."/>
        </authorList>
    </citation>
    <scope>NUCLEOTIDE SEQUENCE [LARGE SCALE GENOMIC DNA]</scope>
    <source>
        <strain evidence="2 3">BOTRYCO-2</strain>
    </source>
</reference>
<dbReference type="InterPro" id="IPR048020">
    <property type="entry name" value="Transpos_IS3"/>
</dbReference>
<dbReference type="EMBL" id="BFBR01000009">
    <property type="protein sequence ID" value="GBF59043.1"/>
    <property type="molecule type" value="Genomic_DNA"/>
</dbReference>
<evidence type="ECO:0000313" key="2">
    <source>
        <dbReference type="EMBL" id="GBF59043.1"/>
    </source>
</evidence>
<dbReference type="PANTHER" id="PTHR47515">
    <property type="entry name" value="LOW CALCIUM RESPONSE LOCUS PROTEIN T"/>
    <property type="match status" value="1"/>
</dbReference>
<sequence length="227" mass="26316">MSERRACSLAGLDRSTFQYAKKTSGDEPLRARLRELAGERRRFGYRRLGILLAREGHHANHKKLYRIYAEEKLAVRRRKCRKRALGTRRPMVLPSRANKRWSLDFVSDTLTYGRRFRILCVVDDFTREALAVVPDFSISGHRLARELDAIIARRGKPKTIVSDNGTEMTSHAIFKWVQDRRIEWHYIAPGKPTQNAFIESFNGRLRDECLNEELFSTMPEARAVLAA</sequence>
<name>A0A2P2EDA0_9PROT</name>
<dbReference type="PROSITE" id="PS50994">
    <property type="entry name" value="INTEGRASE"/>
    <property type="match status" value="1"/>
</dbReference>
<dbReference type="InterPro" id="IPR001584">
    <property type="entry name" value="Integrase_cat-core"/>
</dbReference>
<dbReference type="InterPro" id="IPR036397">
    <property type="entry name" value="RNaseH_sf"/>
</dbReference>
<dbReference type="InterPro" id="IPR025948">
    <property type="entry name" value="HTH-like_dom"/>
</dbReference>
<protein>
    <recommendedName>
        <fullName evidence="1">Integrase catalytic domain-containing protein</fullName>
    </recommendedName>
</protein>
<organism evidence="2 3">
    <name type="scientific">Candidatus Phycosocius bacilliformis</name>
    <dbReference type="NCBI Taxonomy" id="1445552"/>
    <lineage>
        <taxon>Bacteria</taxon>
        <taxon>Pseudomonadati</taxon>
        <taxon>Pseudomonadota</taxon>
        <taxon>Alphaproteobacteria</taxon>
        <taxon>Caulobacterales</taxon>
        <taxon>Caulobacterales incertae sedis</taxon>
        <taxon>Candidatus Phycosocius</taxon>
    </lineage>
</organism>
<dbReference type="SUPFAM" id="SSF53098">
    <property type="entry name" value="Ribonuclease H-like"/>
    <property type="match status" value="1"/>
</dbReference>
<keyword evidence="3" id="KW-1185">Reference proteome</keyword>
<dbReference type="Pfam" id="PF00665">
    <property type="entry name" value="rve"/>
    <property type="match status" value="1"/>
</dbReference>
<gene>
    <name evidence="2" type="ORF">PbB2_02735</name>
</gene>
<dbReference type="InterPro" id="IPR012337">
    <property type="entry name" value="RNaseH-like_sf"/>
</dbReference>
<dbReference type="PANTHER" id="PTHR47515:SF1">
    <property type="entry name" value="BLR2054 PROTEIN"/>
    <property type="match status" value="1"/>
</dbReference>
<evidence type="ECO:0000259" key="1">
    <source>
        <dbReference type="PROSITE" id="PS50994"/>
    </source>
</evidence>
<dbReference type="NCBIfam" id="NF033516">
    <property type="entry name" value="transpos_IS3"/>
    <property type="match status" value="1"/>
</dbReference>
<dbReference type="GO" id="GO:0015074">
    <property type="term" value="P:DNA integration"/>
    <property type="evidence" value="ECO:0007669"/>
    <property type="project" value="InterPro"/>
</dbReference>
<comment type="caution">
    <text evidence="2">The sequence shown here is derived from an EMBL/GenBank/DDBJ whole genome shotgun (WGS) entry which is preliminary data.</text>
</comment>
<proteinExistence type="predicted"/>
<dbReference type="AlphaFoldDB" id="A0A2P2EDA0"/>
<dbReference type="Gene3D" id="3.30.420.10">
    <property type="entry name" value="Ribonuclease H-like superfamily/Ribonuclease H"/>
    <property type="match status" value="1"/>
</dbReference>
<accession>A0A2P2EDA0</accession>
<evidence type="ECO:0000313" key="3">
    <source>
        <dbReference type="Proteomes" id="UP000245086"/>
    </source>
</evidence>
<dbReference type="Proteomes" id="UP000245086">
    <property type="component" value="Unassembled WGS sequence"/>
</dbReference>
<feature type="domain" description="Integrase catalytic" evidence="1">
    <location>
        <begin position="90"/>
        <end position="227"/>
    </location>
</feature>